<dbReference type="Proteomes" id="UP001432027">
    <property type="component" value="Unassembled WGS sequence"/>
</dbReference>
<comment type="caution">
    <text evidence="1">The sequence shown here is derived from an EMBL/GenBank/DDBJ whole genome shotgun (WGS) entry which is preliminary data.</text>
</comment>
<proteinExistence type="predicted"/>
<protein>
    <submittedName>
        <fullName evidence="1">Uncharacterized protein</fullName>
    </submittedName>
</protein>
<reference evidence="1" key="1">
    <citation type="submission" date="2023-10" db="EMBL/GenBank/DDBJ databases">
        <title>Genome assembly of Pristionchus species.</title>
        <authorList>
            <person name="Yoshida K."/>
            <person name="Sommer R.J."/>
        </authorList>
    </citation>
    <scope>NUCLEOTIDE SEQUENCE</scope>
    <source>
        <strain evidence="1">RS0144</strain>
    </source>
</reference>
<keyword evidence="2" id="KW-1185">Reference proteome</keyword>
<evidence type="ECO:0000313" key="2">
    <source>
        <dbReference type="Proteomes" id="UP001432027"/>
    </source>
</evidence>
<dbReference type="EMBL" id="BTSX01000004">
    <property type="protein sequence ID" value="GMS94766.1"/>
    <property type="molecule type" value="Genomic_DNA"/>
</dbReference>
<dbReference type="AlphaFoldDB" id="A0AAV5TKE0"/>
<accession>A0AAV5TKE0</accession>
<gene>
    <name evidence="1" type="ORF">PENTCL1PPCAC_16941</name>
</gene>
<name>A0AAV5TKE0_9BILA</name>
<organism evidence="1 2">
    <name type="scientific">Pristionchus entomophagus</name>
    <dbReference type="NCBI Taxonomy" id="358040"/>
    <lineage>
        <taxon>Eukaryota</taxon>
        <taxon>Metazoa</taxon>
        <taxon>Ecdysozoa</taxon>
        <taxon>Nematoda</taxon>
        <taxon>Chromadorea</taxon>
        <taxon>Rhabditida</taxon>
        <taxon>Rhabditina</taxon>
        <taxon>Diplogasteromorpha</taxon>
        <taxon>Diplogasteroidea</taxon>
        <taxon>Neodiplogasteridae</taxon>
        <taxon>Pristionchus</taxon>
    </lineage>
</organism>
<evidence type="ECO:0000313" key="1">
    <source>
        <dbReference type="EMBL" id="GMS94766.1"/>
    </source>
</evidence>
<sequence>MNLIQYLFCIVLCDRRNRLTHIDPIDSPEHQPDNSKKLFIMWFQSCDKFSSSRDLFDLKVAVLDIPATLHFSCSSSFMNSGKTTFPNSRTLANRILFPLCIDLNVAGKVGGSLMLILSGWGAGSPRACNSLMSRVWHIDLKNYLLIICRFRKLPNTCNVFSIALEVVEWRGGSYSHELRSFGRC</sequence>